<dbReference type="AlphaFoldDB" id="C1N7P6"/>
<dbReference type="EMBL" id="GG663750">
    <property type="protein sequence ID" value="EEH51566.1"/>
    <property type="molecule type" value="Genomic_DNA"/>
</dbReference>
<reference evidence="2 3" key="1">
    <citation type="journal article" date="2009" name="Science">
        <title>Green evolution and dynamic adaptations revealed by genomes of the marine picoeukaryotes Micromonas.</title>
        <authorList>
            <person name="Worden A.Z."/>
            <person name="Lee J.H."/>
            <person name="Mock T."/>
            <person name="Rouze P."/>
            <person name="Simmons M.P."/>
            <person name="Aerts A.L."/>
            <person name="Allen A.E."/>
            <person name="Cuvelier M.L."/>
            <person name="Derelle E."/>
            <person name="Everett M.V."/>
            <person name="Foulon E."/>
            <person name="Grimwood J."/>
            <person name="Gundlach H."/>
            <person name="Henrissat B."/>
            <person name="Napoli C."/>
            <person name="McDonald S.M."/>
            <person name="Parker M.S."/>
            <person name="Rombauts S."/>
            <person name="Salamov A."/>
            <person name="Von Dassow P."/>
            <person name="Badger J.H."/>
            <person name="Coutinho P.M."/>
            <person name="Demir E."/>
            <person name="Dubchak I."/>
            <person name="Gentemann C."/>
            <person name="Eikrem W."/>
            <person name="Gready J.E."/>
            <person name="John U."/>
            <person name="Lanier W."/>
            <person name="Lindquist E.A."/>
            <person name="Lucas S."/>
            <person name="Mayer K.F."/>
            <person name="Moreau H."/>
            <person name="Not F."/>
            <person name="Otillar R."/>
            <person name="Panaud O."/>
            <person name="Pangilinan J."/>
            <person name="Paulsen I."/>
            <person name="Piegu B."/>
            <person name="Poliakov A."/>
            <person name="Robbens S."/>
            <person name="Schmutz J."/>
            <person name="Toulza E."/>
            <person name="Wyss T."/>
            <person name="Zelensky A."/>
            <person name="Zhou K."/>
            <person name="Armbrust E.V."/>
            <person name="Bhattacharya D."/>
            <person name="Goodenough U.W."/>
            <person name="Van de Peer Y."/>
            <person name="Grigoriev I.V."/>
        </authorList>
    </citation>
    <scope>NUCLEOTIDE SEQUENCE [LARGE SCALE GENOMIC DNA]</scope>
    <source>
        <strain evidence="2 3">CCMP1545</strain>
    </source>
</reference>
<dbReference type="RefSeq" id="XP_003063944.1">
    <property type="nucleotide sequence ID" value="XM_003063898.1"/>
</dbReference>
<keyword evidence="3" id="KW-1185">Reference proteome</keyword>
<feature type="region of interest" description="Disordered" evidence="1">
    <location>
        <begin position="244"/>
        <end position="468"/>
    </location>
</feature>
<dbReference type="KEGG" id="mpp:MICPUCDRAFT_43146"/>
<feature type="compositionally biased region" description="Low complexity" evidence="1">
    <location>
        <begin position="420"/>
        <end position="452"/>
    </location>
</feature>
<feature type="compositionally biased region" description="Basic and acidic residues" evidence="1">
    <location>
        <begin position="273"/>
        <end position="294"/>
    </location>
</feature>
<feature type="compositionally biased region" description="Low complexity" evidence="1">
    <location>
        <begin position="83"/>
        <end position="97"/>
    </location>
</feature>
<evidence type="ECO:0000313" key="2">
    <source>
        <dbReference type="EMBL" id="EEH51566.1"/>
    </source>
</evidence>
<proteinExistence type="predicted"/>
<name>C1N7P6_MICPC</name>
<feature type="compositionally biased region" description="Low complexity" evidence="1">
    <location>
        <begin position="175"/>
        <end position="184"/>
    </location>
</feature>
<feature type="compositionally biased region" description="Basic and acidic residues" evidence="1">
    <location>
        <begin position="454"/>
        <end position="468"/>
    </location>
</feature>
<feature type="compositionally biased region" description="Basic and acidic residues" evidence="1">
    <location>
        <begin position="308"/>
        <end position="317"/>
    </location>
</feature>
<feature type="compositionally biased region" description="Acidic residues" evidence="1">
    <location>
        <begin position="364"/>
        <end position="377"/>
    </location>
</feature>
<feature type="region of interest" description="Disordered" evidence="1">
    <location>
        <begin position="154"/>
        <end position="211"/>
    </location>
</feature>
<evidence type="ECO:0000256" key="1">
    <source>
        <dbReference type="SAM" id="MobiDB-lite"/>
    </source>
</evidence>
<dbReference type="GeneID" id="9689385"/>
<sequence>MERMRLVAVHVGTAETAMGGTTTTPFVSPGEHAPLMGTLADALEGVVGVGAENGGRARPRASVPVPALASALAAAHPDCLAFRSSPSASSWKSPRGSKSGGVESKTGFMPALKDALERQLVRVDGAPAGFKRSEKVNLKTCSVTIPTVYAVYPPQHEKEKEREREKVTPRPRPPSTTVFRSADAADADADEKTISRRATTNDSSRGGRGGEMRTVAAVAEYDDDDDGFDGVYGGIGGGGWRKLDVPSGGGGGGGGVSDSTRGGAFAQNPYYHRVGDPNRRRRQRSIDREDERIRARIGSSAEATTRGRVAEDGRDSELDSENARLTTSVATNHADRADQPPNAFTDMLESLMKELDGNPGARETDDDDDDDGDDDGGDERRRRGASNADASTFRSEIAEAPNETVTVDPNAPLLLHRAASPSESELSMRLSSSSSSSSSGVARDVATATANATRRRDSEKKPTADAAA</sequence>
<gene>
    <name evidence="2" type="ORF">MICPUCDRAFT_43146</name>
</gene>
<feature type="compositionally biased region" description="Gly residues" evidence="1">
    <location>
        <begin position="247"/>
        <end position="256"/>
    </location>
</feature>
<accession>C1N7P6</accession>
<feature type="compositionally biased region" description="Basic and acidic residues" evidence="1">
    <location>
        <begin position="155"/>
        <end position="168"/>
    </location>
</feature>
<feature type="region of interest" description="Disordered" evidence="1">
    <location>
        <begin position="83"/>
        <end position="106"/>
    </location>
</feature>
<protein>
    <submittedName>
        <fullName evidence="2">Predicted protein</fullName>
    </submittedName>
</protein>
<organism evidence="3">
    <name type="scientific">Micromonas pusilla (strain CCMP1545)</name>
    <name type="common">Picoplanktonic green alga</name>
    <dbReference type="NCBI Taxonomy" id="564608"/>
    <lineage>
        <taxon>Eukaryota</taxon>
        <taxon>Viridiplantae</taxon>
        <taxon>Chlorophyta</taxon>
        <taxon>Mamiellophyceae</taxon>
        <taxon>Mamiellales</taxon>
        <taxon>Mamiellaceae</taxon>
        <taxon>Micromonas</taxon>
    </lineage>
</organism>
<dbReference type="Proteomes" id="UP000001876">
    <property type="component" value="Unassembled WGS sequence"/>
</dbReference>
<evidence type="ECO:0000313" key="3">
    <source>
        <dbReference type="Proteomes" id="UP000001876"/>
    </source>
</evidence>